<evidence type="ECO:0008006" key="5">
    <source>
        <dbReference type="Google" id="ProtNLM"/>
    </source>
</evidence>
<dbReference type="Proteomes" id="UP001500221">
    <property type="component" value="Unassembled WGS sequence"/>
</dbReference>
<keyword evidence="2" id="KW-0732">Signal</keyword>
<keyword evidence="4" id="KW-1185">Reference proteome</keyword>
<evidence type="ECO:0000256" key="1">
    <source>
        <dbReference type="SAM" id="MobiDB-lite"/>
    </source>
</evidence>
<dbReference type="InterPro" id="IPR036691">
    <property type="entry name" value="Endo/exonu/phosph_ase_sf"/>
</dbReference>
<evidence type="ECO:0000256" key="2">
    <source>
        <dbReference type="SAM" id="SignalP"/>
    </source>
</evidence>
<gene>
    <name evidence="3" type="ORF">GCM10023340_24690</name>
</gene>
<feature type="compositionally biased region" description="Pro residues" evidence="1">
    <location>
        <begin position="23"/>
        <end position="36"/>
    </location>
</feature>
<dbReference type="RefSeq" id="WP_345458757.1">
    <property type="nucleotide sequence ID" value="NZ_BAABKG010000003.1"/>
</dbReference>
<evidence type="ECO:0000313" key="3">
    <source>
        <dbReference type="EMBL" id="GAA5149427.1"/>
    </source>
</evidence>
<feature type="region of interest" description="Disordered" evidence="1">
    <location>
        <begin position="23"/>
        <end position="45"/>
    </location>
</feature>
<reference evidence="4" key="1">
    <citation type="journal article" date="2019" name="Int. J. Syst. Evol. Microbiol.">
        <title>The Global Catalogue of Microorganisms (GCM) 10K type strain sequencing project: providing services to taxonomists for standard genome sequencing and annotation.</title>
        <authorList>
            <consortium name="The Broad Institute Genomics Platform"/>
            <consortium name="The Broad Institute Genome Sequencing Center for Infectious Disease"/>
            <person name="Wu L."/>
            <person name="Ma J."/>
        </authorList>
    </citation>
    <scope>NUCLEOTIDE SEQUENCE [LARGE SCALE GENOMIC DNA]</scope>
    <source>
        <strain evidence="4">JCM 18459</strain>
    </source>
</reference>
<proteinExistence type="predicted"/>
<accession>A0ABP9PNN7</accession>
<dbReference type="EMBL" id="BAABKG010000003">
    <property type="protein sequence ID" value="GAA5149427.1"/>
    <property type="molecule type" value="Genomic_DNA"/>
</dbReference>
<dbReference type="Gene3D" id="3.60.10.10">
    <property type="entry name" value="Endonuclease/exonuclease/phosphatase"/>
    <property type="match status" value="1"/>
</dbReference>
<name>A0ABP9PNN7_9ACTN</name>
<feature type="chain" id="PRO_5046107196" description="Endonuclease/exonuclease/phosphatase domain-containing protein" evidence="2">
    <location>
        <begin position="21"/>
        <end position="321"/>
    </location>
</feature>
<comment type="caution">
    <text evidence="3">The sequence shown here is derived from an EMBL/GenBank/DDBJ whole genome shotgun (WGS) entry which is preliminary data.</text>
</comment>
<feature type="signal peptide" evidence="2">
    <location>
        <begin position="1"/>
        <end position="20"/>
    </location>
</feature>
<dbReference type="SUPFAM" id="SSF56219">
    <property type="entry name" value="DNase I-like"/>
    <property type="match status" value="1"/>
</dbReference>
<evidence type="ECO:0000313" key="4">
    <source>
        <dbReference type="Proteomes" id="UP001500221"/>
    </source>
</evidence>
<feature type="region of interest" description="Disordered" evidence="1">
    <location>
        <begin position="62"/>
        <end position="81"/>
    </location>
</feature>
<feature type="compositionally biased region" description="Pro residues" evidence="1">
    <location>
        <begin position="62"/>
        <end position="72"/>
    </location>
</feature>
<sequence length="321" mass="34885">MTLRTSVGALIGAVGLSLLAGPPAPASSVPPTPSTPSTPSIPSTAVPSAAAPVAVAVVPPPLGEAPSSPRPAPTAARAPRPPAVLRLALTTANVRGAPSHEMAQPRVQADLDLAARRGGALLLQEIWPVRYKRAVRRTFADRHVGLVRRSSNPVVVDRRWRVLERGRVTTTRTVPGTTPPRSLTWLVLAGDTASGPVRFVLMNTHFVAGAWNGRRDADVPLRQRLWDRHYRLMRRYVTDFNARGLTVVGGGDFNRRRSDGLLPFTDRQRWLFDDVGVDKLFVAPAPRGARVRVVARATTQANSDHDFRTAWLRIAPAERSR</sequence>
<protein>
    <recommendedName>
        <fullName evidence="5">Endonuclease/exonuclease/phosphatase domain-containing protein</fullName>
    </recommendedName>
</protein>
<organism evidence="3 4">
    <name type="scientific">Nocardioides marinquilinus</name>
    <dbReference type="NCBI Taxonomy" id="1210400"/>
    <lineage>
        <taxon>Bacteria</taxon>
        <taxon>Bacillati</taxon>
        <taxon>Actinomycetota</taxon>
        <taxon>Actinomycetes</taxon>
        <taxon>Propionibacteriales</taxon>
        <taxon>Nocardioidaceae</taxon>
        <taxon>Nocardioides</taxon>
    </lineage>
</organism>